<dbReference type="RefSeq" id="WP_128233717.1">
    <property type="nucleotide sequence ID" value="NZ_SAUY01000034.1"/>
</dbReference>
<evidence type="ECO:0008006" key="3">
    <source>
        <dbReference type="Google" id="ProtNLM"/>
    </source>
</evidence>
<dbReference type="EMBL" id="SAUY01000034">
    <property type="protein sequence ID" value="RWR27181.1"/>
    <property type="molecule type" value="Genomic_DNA"/>
</dbReference>
<name>A0A443K325_9RHOB</name>
<evidence type="ECO:0000313" key="1">
    <source>
        <dbReference type="EMBL" id="RWR27181.1"/>
    </source>
</evidence>
<reference evidence="1 2" key="2">
    <citation type="submission" date="2019-01" db="EMBL/GenBank/DDBJ databases">
        <authorList>
            <person name="Li Y."/>
        </authorList>
    </citation>
    <scope>NUCLEOTIDE SEQUENCE [LARGE SCALE GENOMIC DNA]</scope>
    <source>
        <strain evidence="1 2">07D10-4-3</strain>
    </source>
</reference>
<dbReference type="SUPFAM" id="SSF55331">
    <property type="entry name" value="Tautomerase/MIF"/>
    <property type="match status" value="1"/>
</dbReference>
<comment type="caution">
    <text evidence="1">The sequence shown here is derived from an EMBL/GenBank/DDBJ whole genome shotgun (WGS) entry which is preliminary data.</text>
</comment>
<dbReference type="Proteomes" id="UP000284451">
    <property type="component" value="Unassembled WGS sequence"/>
</dbReference>
<protein>
    <recommendedName>
        <fullName evidence="3">4-oxalocrotonate tautomerase</fullName>
    </recommendedName>
</protein>
<sequence>MPFIEICDFGGPLAARKAAARDGSEALVQAFGISPDIITCYFHDSTDGYAHAGKFGDSADKMRIFVRIHAFRRETGVQNQAAMLLTKAFEAAYQLPRENIAVYFVEREMADAYHGGISASDANSREDAHI</sequence>
<accession>A0A443K325</accession>
<organism evidence="1 2">
    <name type="scientific">Paenirhodobacter populi</name>
    <dbReference type="NCBI Taxonomy" id="2306993"/>
    <lineage>
        <taxon>Bacteria</taxon>
        <taxon>Pseudomonadati</taxon>
        <taxon>Pseudomonadota</taxon>
        <taxon>Alphaproteobacteria</taxon>
        <taxon>Rhodobacterales</taxon>
        <taxon>Rhodobacter group</taxon>
        <taxon>Paenirhodobacter</taxon>
    </lineage>
</organism>
<gene>
    <name evidence="1" type="ORF">D2T29_19035</name>
</gene>
<dbReference type="Gene3D" id="3.30.429.10">
    <property type="entry name" value="Macrophage Migration Inhibitory Factor"/>
    <property type="match status" value="1"/>
</dbReference>
<dbReference type="AlphaFoldDB" id="A0A443K325"/>
<evidence type="ECO:0000313" key="2">
    <source>
        <dbReference type="Proteomes" id="UP000284451"/>
    </source>
</evidence>
<dbReference type="InterPro" id="IPR014347">
    <property type="entry name" value="Tautomerase/MIF_sf"/>
</dbReference>
<reference evidence="1 2" key="1">
    <citation type="submission" date="2019-01" db="EMBL/GenBank/DDBJ databases">
        <title>Sinorhodobacter populi sp. nov. isolated from the symptomatic bark tissue of Populus euramericana canker.</title>
        <authorList>
            <person name="Xu G."/>
        </authorList>
    </citation>
    <scope>NUCLEOTIDE SEQUENCE [LARGE SCALE GENOMIC DNA]</scope>
    <source>
        <strain evidence="1 2">07D10-4-3</strain>
    </source>
</reference>
<proteinExistence type="predicted"/>